<name>A0A8X8ZIB3_SALSN</name>
<dbReference type="GO" id="GO:0031201">
    <property type="term" value="C:SNARE complex"/>
    <property type="evidence" value="ECO:0007669"/>
    <property type="project" value="TreeGrafter"/>
</dbReference>
<gene>
    <name evidence="9" type="ORF">SASPL_133327</name>
</gene>
<keyword evidence="8" id="KW-0472">Membrane</keyword>
<dbReference type="InterPro" id="IPR023601">
    <property type="entry name" value="Golgi_SNAP_su1"/>
</dbReference>
<dbReference type="Proteomes" id="UP000298416">
    <property type="component" value="Unassembled WGS sequence"/>
</dbReference>
<evidence type="ECO:0008006" key="11">
    <source>
        <dbReference type="Google" id="ProtNLM"/>
    </source>
</evidence>
<evidence type="ECO:0000313" key="9">
    <source>
        <dbReference type="EMBL" id="KAG6405733.1"/>
    </source>
</evidence>
<evidence type="ECO:0000256" key="6">
    <source>
        <dbReference type="ARBA" id="ARBA00022989"/>
    </source>
</evidence>
<evidence type="ECO:0000256" key="2">
    <source>
        <dbReference type="ARBA" id="ARBA00008473"/>
    </source>
</evidence>
<reference evidence="9" key="2">
    <citation type="submission" date="2020-08" db="EMBL/GenBank/DDBJ databases">
        <title>Plant Genome Project.</title>
        <authorList>
            <person name="Zhang R.-G."/>
        </authorList>
    </citation>
    <scope>NUCLEOTIDE SEQUENCE</scope>
    <source>
        <strain evidence="9">Huo1</strain>
        <tissue evidence="9">Leaf</tissue>
    </source>
</reference>
<evidence type="ECO:0000313" key="10">
    <source>
        <dbReference type="Proteomes" id="UP000298416"/>
    </source>
</evidence>
<dbReference type="GO" id="GO:0005797">
    <property type="term" value="C:Golgi medial cisterna"/>
    <property type="evidence" value="ECO:0007669"/>
    <property type="project" value="TreeGrafter"/>
</dbReference>
<comment type="similarity">
    <text evidence="2">Belongs to the GOSR1 family.</text>
</comment>
<dbReference type="GO" id="GO:0015031">
    <property type="term" value="P:protein transport"/>
    <property type="evidence" value="ECO:0007669"/>
    <property type="project" value="UniProtKB-KW"/>
</dbReference>
<dbReference type="AlphaFoldDB" id="A0A8X8ZIB3"/>
<protein>
    <recommendedName>
        <fullName evidence="11">Golgi SNAP receptor complex member 1</fullName>
    </recommendedName>
</protein>
<evidence type="ECO:0000256" key="3">
    <source>
        <dbReference type="ARBA" id="ARBA00022448"/>
    </source>
</evidence>
<organism evidence="9">
    <name type="scientific">Salvia splendens</name>
    <name type="common">Scarlet sage</name>
    <dbReference type="NCBI Taxonomy" id="180675"/>
    <lineage>
        <taxon>Eukaryota</taxon>
        <taxon>Viridiplantae</taxon>
        <taxon>Streptophyta</taxon>
        <taxon>Embryophyta</taxon>
        <taxon>Tracheophyta</taxon>
        <taxon>Spermatophyta</taxon>
        <taxon>Magnoliopsida</taxon>
        <taxon>eudicotyledons</taxon>
        <taxon>Gunneridae</taxon>
        <taxon>Pentapetalae</taxon>
        <taxon>asterids</taxon>
        <taxon>lamiids</taxon>
        <taxon>Lamiales</taxon>
        <taxon>Lamiaceae</taxon>
        <taxon>Nepetoideae</taxon>
        <taxon>Mentheae</taxon>
        <taxon>Salviinae</taxon>
        <taxon>Salvia</taxon>
        <taxon>Salvia subgen. Calosphace</taxon>
        <taxon>core Calosphace</taxon>
    </lineage>
</organism>
<dbReference type="PANTHER" id="PTHR21094:SF0">
    <property type="entry name" value="GOLGI SNAP RECEPTOR COMPLEX MEMBER 1-1"/>
    <property type="match status" value="1"/>
</dbReference>
<evidence type="ECO:0000256" key="7">
    <source>
        <dbReference type="ARBA" id="ARBA00023034"/>
    </source>
</evidence>
<dbReference type="GO" id="GO:0005484">
    <property type="term" value="F:SNAP receptor activity"/>
    <property type="evidence" value="ECO:0007669"/>
    <property type="project" value="TreeGrafter"/>
</dbReference>
<proteinExistence type="inferred from homology"/>
<evidence type="ECO:0000256" key="4">
    <source>
        <dbReference type="ARBA" id="ARBA00022692"/>
    </source>
</evidence>
<evidence type="ECO:0000256" key="5">
    <source>
        <dbReference type="ARBA" id="ARBA00022927"/>
    </source>
</evidence>
<dbReference type="EMBL" id="PNBA02000012">
    <property type="protein sequence ID" value="KAG6405733.1"/>
    <property type="molecule type" value="Genomic_DNA"/>
</dbReference>
<keyword evidence="5" id="KW-0653">Protein transport</keyword>
<evidence type="ECO:0000256" key="8">
    <source>
        <dbReference type="ARBA" id="ARBA00023136"/>
    </source>
</evidence>
<keyword evidence="10" id="KW-1185">Reference proteome</keyword>
<keyword evidence="3" id="KW-0813">Transport</keyword>
<evidence type="ECO:0000256" key="1">
    <source>
        <dbReference type="ARBA" id="ARBA00004409"/>
    </source>
</evidence>
<keyword evidence="4" id="KW-0812">Transmembrane</keyword>
<dbReference type="PANTHER" id="PTHR21094">
    <property type="entry name" value="GOS-28 SNARE- RELATED"/>
    <property type="match status" value="1"/>
</dbReference>
<keyword evidence="7" id="KW-0333">Golgi apparatus</keyword>
<comment type="subcellular location">
    <subcellularLocation>
        <location evidence="1">Golgi apparatus membrane</location>
        <topology evidence="1">Single-pass type IV membrane protein</topology>
    </subcellularLocation>
</comment>
<accession>A0A8X8ZIB3</accession>
<sequence>MLQQVKAGHSFVLAFESERERNAAWTGFSCSANDRQEQRGLGFSSFPLCKQARKLETQLDEQMHLYRNTKIDSSNDKDVESGIDQLLRQLHQVNVQMQAWLSSGGSEIFSHTFTRHQQILQDLTQEFKRLRSSHRAKKEHASLLEDFREFDRSRLDLEDGGGSYDQALLKERASLHRNSGQVDSVISQAQETLKSLVFQRSTFGGINSKLSNVGSRLPTVNHILSAIKKKKSMDTIILSLVASVCTKQRHRSIIVLGLNLIVKNALQSGFQGRTRRLNDIRRGQVTN</sequence>
<dbReference type="GO" id="GO:0005801">
    <property type="term" value="C:cis-Golgi network"/>
    <property type="evidence" value="ECO:0007669"/>
    <property type="project" value="InterPro"/>
</dbReference>
<keyword evidence="6" id="KW-1133">Transmembrane helix</keyword>
<dbReference type="GO" id="GO:0000139">
    <property type="term" value="C:Golgi membrane"/>
    <property type="evidence" value="ECO:0007669"/>
    <property type="project" value="UniProtKB-SubCell"/>
</dbReference>
<dbReference type="GO" id="GO:0006906">
    <property type="term" value="P:vesicle fusion"/>
    <property type="evidence" value="ECO:0007669"/>
    <property type="project" value="TreeGrafter"/>
</dbReference>
<dbReference type="GO" id="GO:0048219">
    <property type="term" value="P:inter-Golgi cisterna vesicle-mediated transport"/>
    <property type="evidence" value="ECO:0007669"/>
    <property type="project" value="TreeGrafter"/>
</dbReference>
<dbReference type="Pfam" id="PF12352">
    <property type="entry name" value="V-SNARE_C"/>
    <property type="match status" value="1"/>
</dbReference>
<comment type="caution">
    <text evidence="9">The sequence shown here is derived from an EMBL/GenBank/DDBJ whole genome shotgun (WGS) entry which is preliminary data.</text>
</comment>
<dbReference type="GO" id="GO:0006888">
    <property type="term" value="P:endoplasmic reticulum to Golgi vesicle-mediated transport"/>
    <property type="evidence" value="ECO:0007669"/>
    <property type="project" value="InterPro"/>
</dbReference>
<reference evidence="9" key="1">
    <citation type="submission" date="2018-01" db="EMBL/GenBank/DDBJ databases">
        <authorList>
            <person name="Mao J.F."/>
        </authorList>
    </citation>
    <scope>NUCLEOTIDE SEQUENCE</scope>
    <source>
        <strain evidence="9">Huo1</strain>
        <tissue evidence="9">Leaf</tissue>
    </source>
</reference>